<dbReference type="Gene3D" id="1.20.58.2220">
    <property type="entry name" value="Formin, FH2 domain"/>
    <property type="match status" value="1"/>
</dbReference>
<dbReference type="InterPro" id="IPR015425">
    <property type="entry name" value="FH2_Formin"/>
</dbReference>
<feature type="region of interest" description="Disordered" evidence="3">
    <location>
        <begin position="919"/>
        <end position="965"/>
    </location>
</feature>
<evidence type="ECO:0000313" key="6">
    <source>
        <dbReference type="EMBL" id="KAG6392067.1"/>
    </source>
</evidence>
<evidence type="ECO:0000256" key="1">
    <source>
        <dbReference type="ARBA" id="ARBA00025793"/>
    </source>
</evidence>
<dbReference type="SMART" id="SM00498">
    <property type="entry name" value="FH2"/>
    <property type="match status" value="1"/>
</dbReference>
<organism evidence="6">
    <name type="scientific">Salvia splendens</name>
    <name type="common">Scarlet sage</name>
    <dbReference type="NCBI Taxonomy" id="180675"/>
    <lineage>
        <taxon>Eukaryota</taxon>
        <taxon>Viridiplantae</taxon>
        <taxon>Streptophyta</taxon>
        <taxon>Embryophyta</taxon>
        <taxon>Tracheophyta</taxon>
        <taxon>Spermatophyta</taxon>
        <taxon>Magnoliopsida</taxon>
        <taxon>eudicotyledons</taxon>
        <taxon>Gunneridae</taxon>
        <taxon>Pentapetalae</taxon>
        <taxon>asterids</taxon>
        <taxon>lamiids</taxon>
        <taxon>Lamiales</taxon>
        <taxon>Lamiaceae</taxon>
        <taxon>Nepetoideae</taxon>
        <taxon>Mentheae</taxon>
        <taxon>Salviinae</taxon>
        <taxon>Salvia</taxon>
        <taxon>Salvia subgen. Calosphace</taxon>
        <taxon>core Calosphace</taxon>
    </lineage>
</organism>
<dbReference type="AlphaFoldDB" id="A0A8X8Z4R3"/>
<dbReference type="PANTHER" id="PTHR23213:SF269">
    <property type="entry name" value="FORMIN-LIKE PROTEIN 5"/>
    <property type="match status" value="1"/>
</dbReference>
<feature type="domain" description="FH2" evidence="5">
    <location>
        <begin position="499"/>
        <end position="931"/>
    </location>
</feature>
<dbReference type="Pfam" id="PF02181">
    <property type="entry name" value="FH2"/>
    <property type="match status" value="1"/>
</dbReference>
<comment type="caution">
    <text evidence="6">The sequence shown here is derived from an EMBL/GenBank/DDBJ whole genome shotgun (WGS) entry which is preliminary data.</text>
</comment>
<feature type="compositionally biased region" description="Polar residues" evidence="3">
    <location>
        <begin position="233"/>
        <end position="254"/>
    </location>
</feature>
<dbReference type="SUPFAM" id="SSF101447">
    <property type="entry name" value="Formin homology 2 domain (FH2 domain)"/>
    <property type="match status" value="1"/>
</dbReference>
<feature type="region of interest" description="Disordered" evidence="3">
    <location>
        <begin position="186"/>
        <end position="214"/>
    </location>
</feature>
<name>A0A8X8Z4R3_SALSN</name>
<evidence type="ECO:0000256" key="4">
    <source>
        <dbReference type="SAM" id="Phobius"/>
    </source>
</evidence>
<dbReference type="PROSITE" id="PS51257">
    <property type="entry name" value="PROKAR_LIPOPROTEIN"/>
    <property type="match status" value="1"/>
</dbReference>
<protein>
    <recommendedName>
        <fullName evidence="2">Formin-like protein</fullName>
    </recommendedName>
</protein>
<evidence type="ECO:0000256" key="2">
    <source>
        <dbReference type="RuleBase" id="RU361260"/>
    </source>
</evidence>
<accession>A0A8X8Z4R3</accession>
<dbReference type="InterPro" id="IPR027643">
    <property type="entry name" value="Formin-like_plant"/>
</dbReference>
<dbReference type="PANTHER" id="PTHR23213">
    <property type="entry name" value="FORMIN-RELATED"/>
    <property type="match status" value="1"/>
</dbReference>
<dbReference type="GO" id="GO:0051015">
    <property type="term" value="F:actin filament binding"/>
    <property type="evidence" value="ECO:0007669"/>
    <property type="project" value="InterPro"/>
</dbReference>
<dbReference type="Proteomes" id="UP000298416">
    <property type="component" value="Unassembled WGS sequence"/>
</dbReference>
<feature type="compositionally biased region" description="Pro residues" evidence="3">
    <location>
        <begin position="204"/>
        <end position="214"/>
    </location>
</feature>
<dbReference type="InterPro" id="IPR042201">
    <property type="entry name" value="FH2_Formin_sf"/>
</dbReference>
<feature type="compositionally biased region" description="Pro residues" evidence="3">
    <location>
        <begin position="444"/>
        <end position="493"/>
    </location>
</feature>
<reference evidence="6" key="2">
    <citation type="submission" date="2020-08" db="EMBL/GenBank/DDBJ databases">
        <title>Plant Genome Project.</title>
        <authorList>
            <person name="Zhang R.-G."/>
        </authorList>
    </citation>
    <scope>NUCLEOTIDE SEQUENCE</scope>
    <source>
        <strain evidence="6">Huo1</strain>
        <tissue evidence="6">Leaf</tissue>
    </source>
</reference>
<evidence type="ECO:0000256" key="3">
    <source>
        <dbReference type="SAM" id="MobiDB-lite"/>
    </source>
</evidence>
<keyword evidence="4" id="KW-0472">Membrane</keyword>
<dbReference type="EMBL" id="PNBA02000018">
    <property type="protein sequence ID" value="KAG6392067.1"/>
    <property type="molecule type" value="Genomic_DNA"/>
</dbReference>
<evidence type="ECO:0000259" key="5">
    <source>
        <dbReference type="PROSITE" id="PS51444"/>
    </source>
</evidence>
<keyword evidence="4" id="KW-1133">Transmembrane helix</keyword>
<gene>
    <name evidence="6" type="ORF">SASPL_146273</name>
</gene>
<dbReference type="GO" id="GO:0045010">
    <property type="term" value="P:actin nucleation"/>
    <property type="evidence" value="ECO:0007669"/>
    <property type="project" value="InterPro"/>
</dbReference>
<feature type="compositionally biased region" description="Polar residues" evidence="3">
    <location>
        <begin position="494"/>
        <end position="506"/>
    </location>
</feature>
<evidence type="ECO:0000313" key="7">
    <source>
        <dbReference type="Proteomes" id="UP000298416"/>
    </source>
</evidence>
<feature type="compositionally biased region" description="Pro residues" evidence="3">
    <location>
        <begin position="423"/>
        <end position="436"/>
    </location>
</feature>
<feature type="region of interest" description="Disordered" evidence="3">
    <location>
        <begin position="233"/>
        <end position="256"/>
    </location>
</feature>
<feature type="region of interest" description="Disordered" evidence="3">
    <location>
        <begin position="381"/>
        <end position="507"/>
    </location>
</feature>
<feature type="region of interest" description="Disordered" evidence="3">
    <location>
        <begin position="758"/>
        <end position="786"/>
    </location>
</feature>
<dbReference type="PROSITE" id="PS51444">
    <property type="entry name" value="FH2"/>
    <property type="match status" value="1"/>
</dbReference>
<proteinExistence type="inferred from homology"/>
<reference evidence="6" key="1">
    <citation type="submission" date="2018-01" db="EMBL/GenBank/DDBJ databases">
        <authorList>
            <person name="Mao J.F."/>
        </authorList>
    </citation>
    <scope>NUCLEOTIDE SEQUENCE</scope>
    <source>
        <strain evidence="6">Huo1</strain>
        <tissue evidence="6">Leaf</tissue>
    </source>
</reference>
<feature type="transmembrane region" description="Helical" evidence="4">
    <location>
        <begin position="262"/>
        <end position="283"/>
    </location>
</feature>
<keyword evidence="7" id="KW-1185">Reference proteome</keyword>
<sequence>MRRIVCSWGDEDSRKEMGVLVCGFCCAFSCGCSSKQDGGRRRSFGGLSTYVIYGFKIVGKRHVVALEFFVKCAPVLWSFFSGDYGVLVYDLIAVGELLNENCRPQLKLAQKTLQDLELVSSKSSRTQMHQSVNILLPQVHQLLIDCARGKSLVLRNVEGEKSLGSRYTRYLKFMFDLPWSSTRRKLAQTPGEAPAPLPTNLSPSPAPSVPLPPTIIPSSPPPVFPFFHPDVNSSSSPAMDEQTSPGASNQQSSNDKSHNRTVVIAVVVTASVTLVIVVVLFIFCRRCCGIGPGRGKNDERPLLSLSISDYSISSPQMSFGLGSSVDEQKLGNQSFNTKVNHNRVGGNYYGESHTLSNSKFEIPLEVRNVAATNLAGNSLMYEPDLLPLRPPPGRRDSKRHPANRAAPAPPPPTVPPMKSTAGAPPPPPGPPPPPPVAHGANAGPRPPPPPPIPSGAKAGPPPPPPPGPGGPPPRPPPIGFKPPRPEPPGPNPPSVSTQETEAGSSKTKLKPFFWDKVLANPDHSMVWHQIKSGSFQFSEEMIENLFGYAPANNKTGAKKESSSQDAAPQYIQLIDPKKAQNLAILLKALNVTTEEVCDALEEGHELPSELVQNLLRMTPTSDEELKLRLYAGELSMLGPAERFLKVLVDIPFAFKRLECLLFMSTLQEEMTTLKESFAVLEAASSELRQNRLFFKLLEAVLKTGNRMNDGTFRGGAQAFKLDTLLKLADVKGTDGKTTLLHFVVQEIIRSEGARAARAAKETRSMSSINSDDSAEDPSSEPSDEHLRSLGLQVVSGLSNELENVRRAALLDSDSLTGTVSKLNHALDKAHNILKSELKNIPPENGFHQTLRSFVQNAEVDVTWSREEEKRIMALVKSTADYFHGNSGKDEGLRLFVIVRDFLIILDKVCREVKAAPLKPSRARRNGDKTAAPPDPRQTAAADPRQRLFPAIADRRVDTSSSDDEA</sequence>
<keyword evidence="4" id="KW-0812">Transmembrane</keyword>
<comment type="similarity">
    <text evidence="1">Belongs to the formin-like family. Class-I subfamily.</text>
</comment>